<organism evidence="2 3">
    <name type="scientific">Paspalum notatum var. saurae</name>
    <dbReference type="NCBI Taxonomy" id="547442"/>
    <lineage>
        <taxon>Eukaryota</taxon>
        <taxon>Viridiplantae</taxon>
        <taxon>Streptophyta</taxon>
        <taxon>Embryophyta</taxon>
        <taxon>Tracheophyta</taxon>
        <taxon>Spermatophyta</taxon>
        <taxon>Magnoliopsida</taxon>
        <taxon>Liliopsida</taxon>
        <taxon>Poales</taxon>
        <taxon>Poaceae</taxon>
        <taxon>PACMAD clade</taxon>
        <taxon>Panicoideae</taxon>
        <taxon>Andropogonodae</taxon>
        <taxon>Paspaleae</taxon>
        <taxon>Paspalinae</taxon>
        <taxon>Paspalum</taxon>
    </lineage>
</organism>
<keyword evidence="1" id="KW-1133">Transmembrane helix</keyword>
<reference evidence="2 3" key="1">
    <citation type="submission" date="2024-02" db="EMBL/GenBank/DDBJ databases">
        <title>High-quality chromosome-scale genome assembly of Pensacola bahiagrass (Paspalum notatum Flugge var. saurae).</title>
        <authorList>
            <person name="Vega J.M."/>
            <person name="Podio M."/>
            <person name="Orjuela J."/>
            <person name="Siena L.A."/>
            <person name="Pessino S.C."/>
            <person name="Combes M.C."/>
            <person name="Mariac C."/>
            <person name="Albertini E."/>
            <person name="Pupilli F."/>
            <person name="Ortiz J.P.A."/>
            <person name="Leblanc O."/>
        </authorList>
    </citation>
    <scope>NUCLEOTIDE SEQUENCE [LARGE SCALE GENOMIC DNA]</scope>
    <source>
        <strain evidence="2">R1</strain>
        <tissue evidence="2">Leaf</tissue>
    </source>
</reference>
<accession>A0AAQ3WIA6</accession>
<protein>
    <submittedName>
        <fullName evidence="2">Uncharacterized protein</fullName>
    </submittedName>
</protein>
<name>A0AAQ3WIA6_PASNO</name>
<proteinExistence type="predicted"/>
<gene>
    <name evidence="2" type="ORF">U9M48_012055</name>
</gene>
<feature type="transmembrane region" description="Helical" evidence="1">
    <location>
        <begin position="33"/>
        <end position="50"/>
    </location>
</feature>
<evidence type="ECO:0000313" key="2">
    <source>
        <dbReference type="EMBL" id="WVZ62291.1"/>
    </source>
</evidence>
<dbReference type="Proteomes" id="UP001341281">
    <property type="component" value="Chromosome 03"/>
</dbReference>
<keyword evidence="1" id="KW-0472">Membrane</keyword>
<keyword evidence="1" id="KW-0812">Transmembrane</keyword>
<sequence length="112" mass="12712">MVDIVEPQARVPFGETTIAGEGILITQGRRKNNLLLITGAASICWVLWLTRNDSVFDKKNQKLTYRSYSGDTLAKLMDDQRNLLVKACQQLESQAMHFFASRGWPFAFRLSC</sequence>
<evidence type="ECO:0000256" key="1">
    <source>
        <dbReference type="SAM" id="Phobius"/>
    </source>
</evidence>
<keyword evidence="3" id="KW-1185">Reference proteome</keyword>
<dbReference type="EMBL" id="CP144747">
    <property type="protein sequence ID" value="WVZ62291.1"/>
    <property type="molecule type" value="Genomic_DNA"/>
</dbReference>
<evidence type="ECO:0000313" key="3">
    <source>
        <dbReference type="Proteomes" id="UP001341281"/>
    </source>
</evidence>
<dbReference type="AlphaFoldDB" id="A0AAQ3WIA6"/>